<evidence type="ECO:0000256" key="1">
    <source>
        <dbReference type="SAM" id="MobiDB-lite"/>
    </source>
</evidence>
<feature type="chain" id="PRO_5043406308" evidence="2">
    <location>
        <begin position="25"/>
        <end position="111"/>
    </location>
</feature>
<protein>
    <submittedName>
        <fullName evidence="3">Uncharacterized protein</fullName>
    </submittedName>
</protein>
<dbReference type="AlphaFoldDB" id="A0AAV6W2Q3"/>
<dbReference type="EMBL" id="WHWC01000019">
    <property type="protein sequence ID" value="KAG8363954.1"/>
    <property type="molecule type" value="Genomic_DNA"/>
</dbReference>
<gene>
    <name evidence="3" type="ORF">BUALT_Bualt19G0076000</name>
</gene>
<keyword evidence="2" id="KW-0732">Signal</keyword>
<feature type="region of interest" description="Disordered" evidence="1">
    <location>
        <begin position="85"/>
        <end position="111"/>
    </location>
</feature>
<dbReference type="Proteomes" id="UP000826271">
    <property type="component" value="Unassembled WGS sequence"/>
</dbReference>
<comment type="caution">
    <text evidence="3">The sequence shown here is derived from an EMBL/GenBank/DDBJ whole genome shotgun (WGS) entry which is preliminary data.</text>
</comment>
<evidence type="ECO:0000313" key="4">
    <source>
        <dbReference type="Proteomes" id="UP000826271"/>
    </source>
</evidence>
<feature type="signal peptide" evidence="2">
    <location>
        <begin position="1"/>
        <end position="24"/>
    </location>
</feature>
<proteinExistence type="predicted"/>
<evidence type="ECO:0000313" key="3">
    <source>
        <dbReference type="EMBL" id="KAG8363954.1"/>
    </source>
</evidence>
<sequence length="111" mass="11394">MESFTKVLLILTVVFGVLSMDVKGARVLKGSDVQQVDQPQTFGSFGGNFPNPFGGFLPRPSFGGNLPNPGFGGSFPRPGFGGNIPRSGFGGNFPNPGFGGSLPSSVVTSSP</sequence>
<evidence type="ECO:0000256" key="2">
    <source>
        <dbReference type="SAM" id="SignalP"/>
    </source>
</evidence>
<keyword evidence="4" id="KW-1185">Reference proteome</keyword>
<feature type="compositionally biased region" description="Polar residues" evidence="1">
    <location>
        <begin position="102"/>
        <end position="111"/>
    </location>
</feature>
<organism evidence="3 4">
    <name type="scientific">Buddleja alternifolia</name>
    <dbReference type="NCBI Taxonomy" id="168488"/>
    <lineage>
        <taxon>Eukaryota</taxon>
        <taxon>Viridiplantae</taxon>
        <taxon>Streptophyta</taxon>
        <taxon>Embryophyta</taxon>
        <taxon>Tracheophyta</taxon>
        <taxon>Spermatophyta</taxon>
        <taxon>Magnoliopsida</taxon>
        <taxon>eudicotyledons</taxon>
        <taxon>Gunneridae</taxon>
        <taxon>Pentapetalae</taxon>
        <taxon>asterids</taxon>
        <taxon>lamiids</taxon>
        <taxon>Lamiales</taxon>
        <taxon>Scrophulariaceae</taxon>
        <taxon>Buddlejeae</taxon>
        <taxon>Buddleja</taxon>
    </lineage>
</organism>
<accession>A0AAV6W2Q3</accession>
<reference evidence="3" key="1">
    <citation type="submission" date="2019-10" db="EMBL/GenBank/DDBJ databases">
        <authorList>
            <person name="Zhang R."/>
            <person name="Pan Y."/>
            <person name="Wang J."/>
            <person name="Ma R."/>
            <person name="Yu S."/>
        </authorList>
    </citation>
    <scope>NUCLEOTIDE SEQUENCE</scope>
    <source>
        <strain evidence="3">LA-IB0</strain>
        <tissue evidence="3">Leaf</tissue>
    </source>
</reference>
<name>A0AAV6W2Q3_9LAMI</name>